<evidence type="ECO:0000313" key="2">
    <source>
        <dbReference type="Proteomes" id="UP000789342"/>
    </source>
</evidence>
<feature type="non-terminal residue" evidence="1">
    <location>
        <position position="177"/>
    </location>
</feature>
<evidence type="ECO:0000313" key="1">
    <source>
        <dbReference type="EMBL" id="CAG8778219.1"/>
    </source>
</evidence>
<dbReference type="Proteomes" id="UP000789342">
    <property type="component" value="Unassembled WGS sequence"/>
</dbReference>
<organism evidence="1 2">
    <name type="scientific">Acaulospora morrowiae</name>
    <dbReference type="NCBI Taxonomy" id="94023"/>
    <lineage>
        <taxon>Eukaryota</taxon>
        <taxon>Fungi</taxon>
        <taxon>Fungi incertae sedis</taxon>
        <taxon>Mucoromycota</taxon>
        <taxon>Glomeromycotina</taxon>
        <taxon>Glomeromycetes</taxon>
        <taxon>Diversisporales</taxon>
        <taxon>Acaulosporaceae</taxon>
        <taxon>Acaulospora</taxon>
    </lineage>
</organism>
<accession>A0A9N9P2G8</accession>
<dbReference type="EMBL" id="CAJVPV010050705">
    <property type="protein sequence ID" value="CAG8778219.1"/>
    <property type="molecule type" value="Genomic_DNA"/>
</dbReference>
<gene>
    <name evidence="1" type="ORF">AMORRO_LOCUS17094</name>
</gene>
<proteinExistence type="predicted"/>
<reference evidence="1" key="1">
    <citation type="submission" date="2021-06" db="EMBL/GenBank/DDBJ databases">
        <authorList>
            <person name="Kallberg Y."/>
            <person name="Tangrot J."/>
            <person name="Rosling A."/>
        </authorList>
    </citation>
    <scope>NUCLEOTIDE SEQUENCE</scope>
    <source>
        <strain evidence="1">CL551</strain>
    </source>
</reference>
<dbReference type="AlphaFoldDB" id="A0A9N9P2G8"/>
<comment type="caution">
    <text evidence="1">The sequence shown here is derived from an EMBL/GenBank/DDBJ whole genome shotgun (WGS) entry which is preliminary data.</text>
</comment>
<feature type="non-terminal residue" evidence="1">
    <location>
        <position position="1"/>
    </location>
</feature>
<protein>
    <submittedName>
        <fullName evidence="1">15676_t:CDS:1</fullName>
    </submittedName>
</protein>
<dbReference type="OrthoDB" id="5983378at2759"/>
<name>A0A9N9P2G8_9GLOM</name>
<sequence>SLMMKANRYSSFQRLGLMLSSHDIIFLFGESQTRRKSIGPLGKWKLSGIANMDQTPIEFDMCAKNVTYETRGAKTVWIKSSGSGLDKRQAIVQLTIFADGLKCVQPLIVFRGKGLRISQKEKSSWDYRVTVQFQDNAWTDKVLDILKECNTITALVPPGCTSLIQPLDVALNAQFKQ</sequence>
<keyword evidence="2" id="KW-1185">Reference proteome</keyword>